<feature type="transmembrane region" description="Helical" evidence="7">
    <location>
        <begin position="301"/>
        <end position="326"/>
    </location>
</feature>
<dbReference type="GeneID" id="68856573"/>
<comment type="similarity">
    <text evidence="7">Belongs to the binding-protein-dependent transport system permease family.</text>
</comment>
<dbReference type="GO" id="GO:0005886">
    <property type="term" value="C:plasma membrane"/>
    <property type="evidence" value="ECO:0007669"/>
    <property type="project" value="UniProtKB-SubCell"/>
</dbReference>
<dbReference type="InterPro" id="IPR050366">
    <property type="entry name" value="BP-dependent_transpt_permease"/>
</dbReference>
<proteinExistence type="inferred from homology"/>
<dbReference type="GO" id="GO:0055085">
    <property type="term" value="P:transmembrane transport"/>
    <property type="evidence" value="ECO:0007669"/>
    <property type="project" value="InterPro"/>
</dbReference>
<keyword evidence="4 7" id="KW-0812">Transmembrane</keyword>
<reference evidence="9" key="1">
    <citation type="submission" date="2020-11" db="EMBL/GenBank/DDBJ databases">
        <title>Carbohydrate-dependent, anaerobic sulfur respiration: A novel catabolism in halophilic archaea.</title>
        <authorList>
            <person name="Sorokin D.Y."/>
            <person name="Messina E."/>
            <person name="Smedile F."/>
            <person name="La Cono V."/>
            <person name="Hallsworth J.E."/>
            <person name="Yakimov M.M."/>
        </authorList>
    </citation>
    <scope>NUCLEOTIDE SEQUENCE</scope>
    <source>
        <strain evidence="9">HSR12-1</strain>
    </source>
</reference>
<evidence type="ECO:0000256" key="1">
    <source>
        <dbReference type="ARBA" id="ARBA00004651"/>
    </source>
</evidence>
<sequence length="489" mass="52986">MAGTTADEAESRWSMAVPSDWRVLAWSSAGFLLVAVQAGALGEFVFGFLADALAFVPAVGPLDPVLSRLVGAAKTADAAAAEVPTLLSRAVFPNEGYWNGERWVGTFMGFRPGIAWAVRVLAVYVYAFGFAAWAFVGYRLYRRHYRTARWTPRDDMVDRFRSHGWGKFGLVVVFMFVVMAVFAPTLGPTTVDQNMRNSYTHEIDYWNADTGQVETITVGEANLNTQSRGDNPQTVMPFQTDQYGRYHPFGTLPNGRDLFTFIVAGSRISLLIGLLAVGLSAFLATSLALVAAYYKGRVDLGLVLTSDSVMAMPQLLLLIMLTSVLAGTWIDGIYSGGFLLALIFAFTGWTYMWRSLRGPALQLSERQWIDAARSYGQTPRKIMRKHMLPYITGYLLIYGSMTLGGAIISIAGLSYLGLGVSAPTPEWGRAIEIGQEYVNTGSWHISLIPGVLITVVVTGFNALGDGIRDAIDPQSDAADGGVASTGGGA</sequence>
<accession>A0A897N8K0</accession>
<dbReference type="CDD" id="cd06261">
    <property type="entry name" value="TM_PBP2"/>
    <property type="match status" value="1"/>
</dbReference>
<dbReference type="InterPro" id="IPR000515">
    <property type="entry name" value="MetI-like"/>
</dbReference>
<keyword evidence="2 7" id="KW-0813">Transport</keyword>
<evidence type="ECO:0000256" key="4">
    <source>
        <dbReference type="ARBA" id="ARBA00022692"/>
    </source>
</evidence>
<evidence type="ECO:0000256" key="5">
    <source>
        <dbReference type="ARBA" id="ARBA00022989"/>
    </source>
</evidence>
<evidence type="ECO:0000259" key="8">
    <source>
        <dbReference type="PROSITE" id="PS50928"/>
    </source>
</evidence>
<keyword evidence="3" id="KW-1003">Cell membrane</keyword>
<evidence type="ECO:0000256" key="7">
    <source>
        <dbReference type="RuleBase" id="RU363032"/>
    </source>
</evidence>
<dbReference type="PANTHER" id="PTHR43386">
    <property type="entry name" value="OLIGOPEPTIDE TRANSPORT SYSTEM PERMEASE PROTEIN APPC"/>
    <property type="match status" value="1"/>
</dbReference>
<name>A0A897N8K0_9EURY</name>
<evidence type="ECO:0000313" key="10">
    <source>
        <dbReference type="Proteomes" id="UP000663525"/>
    </source>
</evidence>
<keyword evidence="6 7" id="KW-0472">Membrane</keyword>
<dbReference type="PANTHER" id="PTHR43386:SF1">
    <property type="entry name" value="D,D-DIPEPTIDE TRANSPORT SYSTEM PERMEASE PROTEIN DDPC-RELATED"/>
    <property type="match status" value="1"/>
</dbReference>
<gene>
    <name evidence="9" type="primary">dppC4</name>
    <name evidence="9" type="ORF">HSR121_3039</name>
</gene>
<protein>
    <submittedName>
        <fullName evidence="9">ABC-type dipeptide/oligopeptide/nickel transportsystem, permease component</fullName>
    </submittedName>
</protein>
<feature type="domain" description="ABC transmembrane type-1" evidence="8">
    <location>
        <begin position="266"/>
        <end position="464"/>
    </location>
</feature>
<feature type="transmembrane region" description="Helical" evidence="7">
    <location>
        <begin position="23"/>
        <end position="49"/>
    </location>
</feature>
<feature type="transmembrane region" description="Helical" evidence="7">
    <location>
        <begin position="443"/>
        <end position="463"/>
    </location>
</feature>
<feature type="transmembrane region" description="Helical" evidence="7">
    <location>
        <begin position="168"/>
        <end position="187"/>
    </location>
</feature>
<comment type="subcellular location">
    <subcellularLocation>
        <location evidence="1 7">Cell membrane</location>
        <topology evidence="1 7">Multi-pass membrane protein</topology>
    </subcellularLocation>
</comment>
<organism evidence="9 10">
    <name type="scientific">Halapricum desulfuricans</name>
    <dbReference type="NCBI Taxonomy" id="2841257"/>
    <lineage>
        <taxon>Archaea</taxon>
        <taxon>Methanobacteriati</taxon>
        <taxon>Methanobacteriota</taxon>
        <taxon>Stenosarchaea group</taxon>
        <taxon>Halobacteria</taxon>
        <taxon>Halobacteriales</taxon>
        <taxon>Haloarculaceae</taxon>
        <taxon>Halapricum</taxon>
    </lineage>
</organism>
<dbReference type="Proteomes" id="UP000663525">
    <property type="component" value="Chromosome"/>
</dbReference>
<feature type="transmembrane region" description="Helical" evidence="7">
    <location>
        <begin position="114"/>
        <end position="136"/>
    </location>
</feature>
<evidence type="ECO:0000256" key="2">
    <source>
        <dbReference type="ARBA" id="ARBA00022448"/>
    </source>
</evidence>
<keyword evidence="5 7" id="KW-1133">Transmembrane helix</keyword>
<feature type="transmembrane region" description="Helical" evidence="7">
    <location>
        <begin position="268"/>
        <end position="294"/>
    </location>
</feature>
<feature type="transmembrane region" description="Helical" evidence="7">
    <location>
        <begin position="390"/>
        <end position="416"/>
    </location>
</feature>
<dbReference type="AlphaFoldDB" id="A0A897N8K0"/>
<dbReference type="InterPro" id="IPR025966">
    <property type="entry name" value="OppC_N"/>
</dbReference>
<dbReference type="Pfam" id="PF12911">
    <property type="entry name" value="OppC_N"/>
    <property type="match status" value="1"/>
</dbReference>
<dbReference type="Gene3D" id="1.10.3720.10">
    <property type="entry name" value="MetI-like"/>
    <property type="match status" value="1"/>
</dbReference>
<evidence type="ECO:0000256" key="3">
    <source>
        <dbReference type="ARBA" id="ARBA00022475"/>
    </source>
</evidence>
<dbReference type="InterPro" id="IPR035906">
    <property type="entry name" value="MetI-like_sf"/>
</dbReference>
<evidence type="ECO:0000256" key="6">
    <source>
        <dbReference type="ARBA" id="ARBA00023136"/>
    </source>
</evidence>
<dbReference type="EMBL" id="CP064787">
    <property type="protein sequence ID" value="QSG07349.1"/>
    <property type="molecule type" value="Genomic_DNA"/>
</dbReference>
<evidence type="ECO:0000313" key="9">
    <source>
        <dbReference type="EMBL" id="QSG07349.1"/>
    </source>
</evidence>
<dbReference type="SUPFAM" id="SSF161098">
    <property type="entry name" value="MetI-like"/>
    <property type="match status" value="1"/>
</dbReference>
<feature type="transmembrane region" description="Helical" evidence="7">
    <location>
        <begin position="332"/>
        <end position="353"/>
    </location>
</feature>
<dbReference type="Pfam" id="PF00528">
    <property type="entry name" value="BPD_transp_1"/>
    <property type="match status" value="1"/>
</dbReference>
<dbReference type="RefSeq" id="WP_229113786.1">
    <property type="nucleotide sequence ID" value="NZ_CP064787.1"/>
</dbReference>
<dbReference type="PROSITE" id="PS50928">
    <property type="entry name" value="ABC_TM1"/>
    <property type="match status" value="1"/>
</dbReference>